<name>A0A2T6AJL0_9RHOB</name>
<dbReference type="Gene3D" id="3.40.50.1820">
    <property type="entry name" value="alpha/beta hydrolase"/>
    <property type="match status" value="1"/>
</dbReference>
<evidence type="ECO:0000313" key="2">
    <source>
        <dbReference type="Proteomes" id="UP000244069"/>
    </source>
</evidence>
<evidence type="ECO:0008006" key="3">
    <source>
        <dbReference type="Google" id="ProtNLM"/>
    </source>
</evidence>
<protein>
    <recommendedName>
        <fullName evidence="3">Alpha/beta hydrolase family protein</fullName>
    </recommendedName>
</protein>
<dbReference type="EMBL" id="QBKN01000023">
    <property type="protein sequence ID" value="PTX43956.1"/>
    <property type="molecule type" value="Genomic_DNA"/>
</dbReference>
<evidence type="ECO:0000313" key="1">
    <source>
        <dbReference type="EMBL" id="PTX43956.1"/>
    </source>
</evidence>
<sequence length="298" mass="31767">MPEFLEARRRTWNGPRADLEKWRASLPPHHELPGVKQRGVRVAFRFATGARATGIFLRGRPGPAVLAFHEHGGDFARGWGKLGRGREYYHGASPLKALHAAGLSVLCLDAIGFGSRRAGGYEGQQALAAAAIGLGWSLAGITAAEDMQAARWLAAQTGVSSVGTFGFSFGGFRAWQALALSRHVDAAASISWMACRADMLAAGGPFLRGHSAFHFLHPGISADYPDLAALAAPKPLFLRVGQNDRHMPETSARQAFDRIAAVHPGVDAGFHGEGHTCPVPVLEDAVAFLVRELPVGKE</sequence>
<gene>
    <name evidence="1" type="ORF">C8N44_12354</name>
</gene>
<dbReference type="InterPro" id="IPR029058">
    <property type="entry name" value="AB_hydrolase_fold"/>
</dbReference>
<dbReference type="OrthoDB" id="3647650at2"/>
<comment type="caution">
    <text evidence="1">The sequence shown here is derived from an EMBL/GenBank/DDBJ whole genome shotgun (WGS) entry which is preliminary data.</text>
</comment>
<reference evidence="1 2" key="1">
    <citation type="submission" date="2018-04" db="EMBL/GenBank/DDBJ databases">
        <title>Genomic Encyclopedia of Archaeal and Bacterial Type Strains, Phase II (KMG-II): from individual species to whole genera.</title>
        <authorList>
            <person name="Goeker M."/>
        </authorList>
    </citation>
    <scope>NUCLEOTIDE SEQUENCE [LARGE SCALE GENOMIC DNA]</scope>
    <source>
        <strain evidence="1 2">DSM 29329</strain>
    </source>
</reference>
<dbReference type="SUPFAM" id="SSF53474">
    <property type="entry name" value="alpha/beta-Hydrolases"/>
    <property type="match status" value="1"/>
</dbReference>
<dbReference type="RefSeq" id="WP_146178856.1">
    <property type="nucleotide sequence ID" value="NZ_BMEZ01000023.1"/>
</dbReference>
<dbReference type="AlphaFoldDB" id="A0A2T6AJL0"/>
<organism evidence="1 2">
    <name type="scientific">Allosediminivita pacifica</name>
    <dbReference type="NCBI Taxonomy" id="1267769"/>
    <lineage>
        <taxon>Bacteria</taxon>
        <taxon>Pseudomonadati</taxon>
        <taxon>Pseudomonadota</taxon>
        <taxon>Alphaproteobacteria</taxon>
        <taxon>Rhodobacterales</taxon>
        <taxon>Paracoccaceae</taxon>
        <taxon>Allosediminivita</taxon>
    </lineage>
</organism>
<accession>A0A2T6AJL0</accession>
<proteinExistence type="predicted"/>
<keyword evidence="2" id="KW-1185">Reference proteome</keyword>
<dbReference type="Proteomes" id="UP000244069">
    <property type="component" value="Unassembled WGS sequence"/>
</dbReference>